<comment type="caution">
    <text evidence="2">The sequence shown here is derived from an EMBL/GenBank/DDBJ whole genome shotgun (WGS) entry which is preliminary data.</text>
</comment>
<evidence type="ECO:0000256" key="1">
    <source>
        <dbReference type="SAM" id="MobiDB-lite"/>
    </source>
</evidence>
<feature type="compositionally biased region" description="Low complexity" evidence="1">
    <location>
        <begin position="518"/>
        <end position="532"/>
    </location>
</feature>
<name>A0A0J9XD29_GEOCN</name>
<accession>A0A0J9XD29</accession>
<evidence type="ECO:0000313" key="2">
    <source>
        <dbReference type="EMBL" id="CDO55177.1"/>
    </source>
</evidence>
<feature type="compositionally biased region" description="Low complexity" evidence="1">
    <location>
        <begin position="440"/>
        <end position="452"/>
    </location>
</feature>
<dbReference type="AlphaFoldDB" id="A0A0J9XD29"/>
<reference evidence="2" key="1">
    <citation type="submission" date="2014-03" db="EMBL/GenBank/DDBJ databases">
        <authorList>
            <person name="Casaregola S."/>
        </authorList>
    </citation>
    <scope>NUCLEOTIDE SEQUENCE [LARGE SCALE GENOMIC DNA]</scope>
    <source>
        <strain evidence="2">CLIB 918</strain>
    </source>
</reference>
<dbReference type="EMBL" id="CCBN010000010">
    <property type="protein sequence ID" value="CDO55177.1"/>
    <property type="molecule type" value="Genomic_DNA"/>
</dbReference>
<evidence type="ECO:0000313" key="3">
    <source>
        <dbReference type="Proteomes" id="UP000242525"/>
    </source>
</evidence>
<dbReference type="OrthoDB" id="10691015at2759"/>
<protein>
    <submittedName>
        <fullName evidence="2">Uncharacterized protein</fullName>
    </submittedName>
</protein>
<feature type="compositionally biased region" description="Polar residues" evidence="1">
    <location>
        <begin position="399"/>
        <end position="416"/>
    </location>
</feature>
<dbReference type="Proteomes" id="UP000242525">
    <property type="component" value="Unassembled WGS sequence"/>
</dbReference>
<feature type="region of interest" description="Disordered" evidence="1">
    <location>
        <begin position="513"/>
        <end position="532"/>
    </location>
</feature>
<gene>
    <name evidence="2" type="ORF">BN980_GECA10s01066g</name>
</gene>
<feature type="region of interest" description="Disordered" evidence="1">
    <location>
        <begin position="399"/>
        <end position="456"/>
    </location>
</feature>
<organism evidence="2 3">
    <name type="scientific">Geotrichum candidum</name>
    <name type="common">Oospora lactis</name>
    <name type="synonym">Dipodascus geotrichum</name>
    <dbReference type="NCBI Taxonomy" id="1173061"/>
    <lineage>
        <taxon>Eukaryota</taxon>
        <taxon>Fungi</taxon>
        <taxon>Dikarya</taxon>
        <taxon>Ascomycota</taxon>
        <taxon>Saccharomycotina</taxon>
        <taxon>Dipodascomycetes</taxon>
        <taxon>Dipodascales</taxon>
        <taxon>Dipodascaceae</taxon>
        <taxon>Geotrichum</taxon>
    </lineage>
</organism>
<proteinExistence type="predicted"/>
<sequence length="604" mass="68316">MRFPLSSVQKPLVSNGYAQEKADINWFENKATKKVVNNKLLFERPFRPYFDLCTPLSGYQFSETDTHGFSSFYNNIRIKTRSKLETHSVYNENYDNYKIDKNRGSNNNDNCSSSFINSDHSEILEDICLDNLEYQEQYENTMMPSLHEKLLPETKDVTNWFARLLQSLAEIEALQKHALTAPDLHKFLTDSVTAPLRASVNKVMKRQKRDLKNPVEWSQCLLETAYTPAHRRRDLQRIGAQLHGVWDDAGGDVPQNANELSEFVKLHIAYLEYYGTPSGFSTVVLAQLPEPLSKVVETRLYKKGILKKDGQVKGGINTEMVAAALSQVFVNSPESSSAILSSEIVTYDNYRPEKNHKTDNKGFQQKISQWEPIEGPKKPMQKAVKISSQFIIDRLDQASANSGPTNQHSGSGTIVSQLLGDPIPKPPVEYREKTDIGRTSNSGNDDNSTSSSHSRESSIDDICSFANCNKTHLYLQYQEPPPLEVWTSPEFVAATNDLFLPIQARRIENNSTNCHNISSSESSSSLGDSRTGSSSNSAEILSRIHVLFKHPSQCSLYQSILTNDEALFRINNSLCLTCGNHRQNQNQNCVYHPYYYIYYPDDLS</sequence>
<keyword evidence="3" id="KW-1185">Reference proteome</keyword>